<dbReference type="PROSITE" id="PS51257">
    <property type="entry name" value="PROKAR_LIPOPROTEIN"/>
    <property type="match status" value="1"/>
</dbReference>
<dbReference type="AlphaFoldDB" id="A0A212JNW7"/>
<dbReference type="EMBL" id="FLUM01000002">
    <property type="protein sequence ID" value="SBW01098.1"/>
    <property type="molecule type" value="Genomic_DNA"/>
</dbReference>
<reference evidence="1" key="1">
    <citation type="submission" date="2016-04" db="EMBL/GenBank/DDBJ databases">
        <authorList>
            <person name="Evans L.H."/>
            <person name="Alamgir A."/>
            <person name="Owens N."/>
            <person name="Weber N.D."/>
            <person name="Virtaneva K."/>
            <person name="Barbian K."/>
            <person name="Babar A."/>
            <person name="Rosenke K."/>
        </authorList>
    </citation>
    <scope>NUCLEOTIDE SEQUENCE</scope>
    <source>
        <strain evidence="1">86-1</strain>
    </source>
</reference>
<accession>A0A212JNW7</accession>
<proteinExistence type="predicted"/>
<sequence length="142" mass="16696">MMNKIFILFFILFFSFSCIKKTNKESLIYDGDKGFKYWLIDNDRTSDSGSHFFTYFDKNGKWLGFYINAKGEFVENKSPEDVISVNTWSLSNDSTIILGWYPNIIVKISKDTMITYNDRLKETTVYITSPDSLIPKEYQRIQ</sequence>
<evidence type="ECO:0000313" key="1">
    <source>
        <dbReference type="EMBL" id="SBW01098.1"/>
    </source>
</evidence>
<gene>
    <name evidence="1" type="ORF">KL86DYS1_20368</name>
</gene>
<organism evidence="1">
    <name type="scientific">uncultured Dysgonomonas sp</name>
    <dbReference type="NCBI Taxonomy" id="206096"/>
    <lineage>
        <taxon>Bacteria</taxon>
        <taxon>Pseudomonadati</taxon>
        <taxon>Bacteroidota</taxon>
        <taxon>Bacteroidia</taxon>
        <taxon>Bacteroidales</taxon>
        <taxon>Dysgonomonadaceae</taxon>
        <taxon>Dysgonomonas</taxon>
        <taxon>environmental samples</taxon>
    </lineage>
</organism>
<evidence type="ECO:0008006" key="2">
    <source>
        <dbReference type="Google" id="ProtNLM"/>
    </source>
</evidence>
<name>A0A212JNW7_9BACT</name>
<protein>
    <recommendedName>
        <fullName evidence="2">Lipocalin-like domain-containing protein</fullName>
    </recommendedName>
</protein>
<dbReference type="RefSeq" id="WP_296941591.1">
    <property type="nucleotide sequence ID" value="NZ_LT599032.1"/>
</dbReference>